<reference evidence="2" key="1">
    <citation type="submission" date="2021-11" db="EMBL/GenBank/DDBJ databases">
        <authorList>
            <consortium name="Genoscope - CEA"/>
            <person name="William W."/>
        </authorList>
    </citation>
    <scope>NUCLEOTIDE SEQUENCE</scope>
</reference>
<feature type="compositionally biased region" description="Basic and acidic residues" evidence="1">
    <location>
        <begin position="124"/>
        <end position="136"/>
    </location>
</feature>
<evidence type="ECO:0000313" key="3">
    <source>
        <dbReference type="Proteomes" id="UP000789595"/>
    </source>
</evidence>
<evidence type="ECO:0000313" key="2">
    <source>
        <dbReference type="EMBL" id="CAH0366572.1"/>
    </source>
</evidence>
<feature type="compositionally biased region" description="Basic and acidic residues" evidence="1">
    <location>
        <begin position="147"/>
        <end position="156"/>
    </location>
</feature>
<organism evidence="2 3">
    <name type="scientific">Pelagomonas calceolata</name>
    <dbReference type="NCBI Taxonomy" id="35677"/>
    <lineage>
        <taxon>Eukaryota</taxon>
        <taxon>Sar</taxon>
        <taxon>Stramenopiles</taxon>
        <taxon>Ochrophyta</taxon>
        <taxon>Pelagophyceae</taxon>
        <taxon>Pelagomonadales</taxon>
        <taxon>Pelagomonadaceae</taxon>
        <taxon>Pelagomonas</taxon>
    </lineage>
</organism>
<keyword evidence="3" id="KW-1185">Reference proteome</keyword>
<feature type="region of interest" description="Disordered" evidence="1">
    <location>
        <begin position="223"/>
        <end position="247"/>
    </location>
</feature>
<comment type="caution">
    <text evidence="2">The sequence shown here is derived from an EMBL/GenBank/DDBJ whole genome shotgun (WGS) entry which is preliminary data.</text>
</comment>
<evidence type="ECO:0000256" key="1">
    <source>
        <dbReference type="SAM" id="MobiDB-lite"/>
    </source>
</evidence>
<sequence>LNYRIKCLSASKAPRQAQEPPDLRRGRVARRRPLRHDDGPERRGVVPGVAARRERRQAPRRRRLQVEVLRVARLDGKAVVEPLEDRLARHEQQVARRRRHDSALALLIQHLGEGAQGRHGLGVPRDELADRRDGRDAPNLARRIHLRREAQAEGHPRPPAAPRAAELDVPGAAGGVDPEPRDDADADALAVVGQRAVLQERQRLGERRGRRRRRVHELLELRGARPPGVQQRGEGGRLPALGGDPEARPVFRVQVLHEDGADDGGREMRVQRAC</sequence>
<feature type="compositionally biased region" description="Basic and acidic residues" evidence="1">
    <location>
        <begin position="35"/>
        <end position="44"/>
    </location>
</feature>
<protein>
    <submittedName>
        <fullName evidence="2">Uncharacterized protein</fullName>
    </submittedName>
</protein>
<feature type="region of interest" description="Disordered" evidence="1">
    <location>
        <begin position="8"/>
        <end position="60"/>
    </location>
</feature>
<accession>A0A8J2SHK0</accession>
<dbReference type="EMBL" id="CAKKNE010000001">
    <property type="protein sequence ID" value="CAH0366572.1"/>
    <property type="molecule type" value="Genomic_DNA"/>
</dbReference>
<dbReference type="AlphaFoldDB" id="A0A8J2SHK0"/>
<name>A0A8J2SHK0_9STRA</name>
<dbReference type="Proteomes" id="UP000789595">
    <property type="component" value="Unassembled WGS sequence"/>
</dbReference>
<proteinExistence type="predicted"/>
<gene>
    <name evidence="2" type="ORF">PECAL_1P30710</name>
</gene>
<feature type="region of interest" description="Disordered" evidence="1">
    <location>
        <begin position="116"/>
        <end position="183"/>
    </location>
</feature>
<feature type="non-terminal residue" evidence="2">
    <location>
        <position position="1"/>
    </location>
</feature>